<gene>
    <name evidence="1" type="ORF">C3K47_09660</name>
</gene>
<name>A0A2S5A212_9SPHI</name>
<organism evidence="1 2">
    <name type="scientific">Solitalea longa</name>
    <dbReference type="NCBI Taxonomy" id="2079460"/>
    <lineage>
        <taxon>Bacteria</taxon>
        <taxon>Pseudomonadati</taxon>
        <taxon>Bacteroidota</taxon>
        <taxon>Sphingobacteriia</taxon>
        <taxon>Sphingobacteriales</taxon>
        <taxon>Sphingobacteriaceae</taxon>
        <taxon>Solitalea</taxon>
    </lineage>
</organism>
<evidence type="ECO:0000313" key="1">
    <source>
        <dbReference type="EMBL" id="POY36630.1"/>
    </source>
</evidence>
<protein>
    <submittedName>
        <fullName evidence="1">Uncharacterized protein</fullName>
    </submittedName>
</protein>
<accession>A0A2S5A212</accession>
<evidence type="ECO:0000313" key="2">
    <source>
        <dbReference type="Proteomes" id="UP000236893"/>
    </source>
</evidence>
<dbReference type="Proteomes" id="UP000236893">
    <property type="component" value="Unassembled WGS sequence"/>
</dbReference>
<dbReference type="RefSeq" id="WP_103788933.1">
    <property type="nucleotide sequence ID" value="NZ_PQVF01000006.1"/>
</dbReference>
<sequence>MSLIAKRTMVCLFLETLAVMFTYQKNKTQTNQSLWRINELAEIGSAARLSGLTGVVDLVLFKKGGKPGLESNYKTKLILISANIDLLKQNLWY</sequence>
<comment type="caution">
    <text evidence="1">The sequence shown here is derived from an EMBL/GenBank/DDBJ whole genome shotgun (WGS) entry which is preliminary data.</text>
</comment>
<dbReference type="AlphaFoldDB" id="A0A2S5A212"/>
<keyword evidence="2" id="KW-1185">Reference proteome</keyword>
<dbReference type="OrthoDB" id="9758917at2"/>
<dbReference type="EMBL" id="PQVF01000006">
    <property type="protein sequence ID" value="POY36630.1"/>
    <property type="molecule type" value="Genomic_DNA"/>
</dbReference>
<proteinExistence type="predicted"/>
<reference evidence="1 2" key="1">
    <citation type="submission" date="2018-01" db="EMBL/GenBank/DDBJ databases">
        <authorList>
            <person name="Gaut B.S."/>
            <person name="Morton B.R."/>
            <person name="Clegg M.T."/>
            <person name="Duvall M.R."/>
        </authorList>
    </citation>
    <scope>NUCLEOTIDE SEQUENCE [LARGE SCALE GENOMIC DNA]</scope>
    <source>
        <strain evidence="1 2">HR-AV</strain>
    </source>
</reference>